<sequence>MVFVAAEGRWLVPKPIGRAFVQRVWGVGFLFWGVGVQWTEFPKNIRFDFAMNMPKLTFCSQARGLAIALLLALPCSADRPSNSRPNVLFIAVDDLRPEITSFGADQMVTPNIDRLAKRGVRFDRAYCMVPTCGASRASLMTGVRPARDRFITYTSRADQEAAGVTTLNTHFKANGYRTLSLGKVFHHPADSLDGWSERPRRPSAKRYVTSAALNAQVKDKKGRTRGPSWEDGGDVPDETYTDGVIANEAIERLRELAQQPEQPFFFAVGFTKPHLPFVAPGRYFEKYPASDVRLPGNYFPPKNAPSGAVHNSGELRAYSDIPRTGLLSEDKARELIRGYRAATSYTDANLGRVLEAFDELGLAENTIIVLWGDHGWNLGEHTLWCKHSCFETSLHSPLIFVAPDSMKFTSGTASSSLVEFIDIYPTLCELAGLPLPGHLQGHSLTAIMKDPQSGVKDQAVSRFGSGDTIRTDRYRYTQYRSKNGQVTGHMLYDHQQDPGENTNVADEVAYTDVVTSLADKLQAAIEVSRENAP</sequence>
<evidence type="ECO:0000256" key="3">
    <source>
        <dbReference type="ARBA" id="ARBA00022723"/>
    </source>
</evidence>
<keyword evidence="10" id="KW-1185">Reference proteome</keyword>
<dbReference type="InterPro" id="IPR017850">
    <property type="entry name" value="Alkaline_phosphatase_core_sf"/>
</dbReference>
<dbReference type="EMBL" id="CP036272">
    <property type="protein sequence ID" value="QDT59026.1"/>
    <property type="molecule type" value="Genomic_DNA"/>
</dbReference>
<dbReference type="GO" id="GO:0046872">
    <property type="term" value="F:metal ion binding"/>
    <property type="evidence" value="ECO:0007669"/>
    <property type="project" value="UniProtKB-KW"/>
</dbReference>
<dbReference type="InterPro" id="IPR000917">
    <property type="entry name" value="Sulfatase_N"/>
</dbReference>
<dbReference type="Proteomes" id="UP000315003">
    <property type="component" value="Chromosome"/>
</dbReference>
<evidence type="ECO:0000256" key="1">
    <source>
        <dbReference type="ARBA" id="ARBA00001913"/>
    </source>
</evidence>
<gene>
    <name evidence="9" type="ORF">SV7mr_15310</name>
</gene>
<reference evidence="9 10" key="1">
    <citation type="submission" date="2019-02" db="EMBL/GenBank/DDBJ databases">
        <title>Deep-cultivation of Planctomycetes and their phenomic and genomic characterization uncovers novel biology.</title>
        <authorList>
            <person name="Wiegand S."/>
            <person name="Jogler M."/>
            <person name="Boedeker C."/>
            <person name="Pinto D."/>
            <person name="Vollmers J."/>
            <person name="Rivas-Marin E."/>
            <person name="Kohn T."/>
            <person name="Peeters S.H."/>
            <person name="Heuer A."/>
            <person name="Rast P."/>
            <person name="Oberbeckmann S."/>
            <person name="Bunk B."/>
            <person name="Jeske O."/>
            <person name="Meyerdierks A."/>
            <person name="Storesund J.E."/>
            <person name="Kallscheuer N."/>
            <person name="Luecker S."/>
            <person name="Lage O.M."/>
            <person name="Pohl T."/>
            <person name="Merkel B.J."/>
            <person name="Hornburger P."/>
            <person name="Mueller R.-W."/>
            <person name="Bruemmer F."/>
            <person name="Labrenz M."/>
            <person name="Spormann A.M."/>
            <person name="Op den Camp H."/>
            <person name="Overmann J."/>
            <person name="Amann R."/>
            <person name="Jetten M.S.M."/>
            <person name="Mascher T."/>
            <person name="Medema M.H."/>
            <person name="Devos D.P."/>
            <person name="Kaster A.-K."/>
            <person name="Ovreas L."/>
            <person name="Rohde M."/>
            <person name="Galperin M.Y."/>
            <person name="Jogler C."/>
        </authorList>
    </citation>
    <scope>NUCLEOTIDE SEQUENCE [LARGE SCALE GENOMIC DNA]</scope>
    <source>
        <strain evidence="9 10">SV_7m_r</strain>
    </source>
</reference>
<keyword evidence="5 9" id="KW-0378">Hydrolase</keyword>
<dbReference type="Gene3D" id="3.40.720.10">
    <property type="entry name" value="Alkaline Phosphatase, subunit A"/>
    <property type="match status" value="1"/>
</dbReference>
<evidence type="ECO:0000313" key="10">
    <source>
        <dbReference type="Proteomes" id="UP000315003"/>
    </source>
</evidence>
<dbReference type="GO" id="GO:0005737">
    <property type="term" value="C:cytoplasm"/>
    <property type="evidence" value="ECO:0007669"/>
    <property type="project" value="TreeGrafter"/>
</dbReference>
<comment type="similarity">
    <text evidence="2">Belongs to the sulfatase family.</text>
</comment>
<keyword evidence="4" id="KW-0732">Signal</keyword>
<accession>A0A517SSD7</accession>
<evidence type="ECO:0000256" key="6">
    <source>
        <dbReference type="ARBA" id="ARBA00022837"/>
    </source>
</evidence>
<evidence type="ECO:0000313" key="9">
    <source>
        <dbReference type="EMBL" id="QDT59026.1"/>
    </source>
</evidence>
<evidence type="ECO:0000256" key="2">
    <source>
        <dbReference type="ARBA" id="ARBA00008779"/>
    </source>
</evidence>
<feature type="domain" description="Sulfatase N-terminal" evidence="8">
    <location>
        <begin position="85"/>
        <end position="432"/>
    </location>
</feature>
<dbReference type="InterPro" id="IPR035874">
    <property type="entry name" value="IDS"/>
</dbReference>
<keyword evidence="6" id="KW-0106">Calcium</keyword>
<evidence type="ECO:0000256" key="7">
    <source>
        <dbReference type="SAM" id="MobiDB-lite"/>
    </source>
</evidence>
<protein>
    <submittedName>
        <fullName evidence="9">Arylsulfatase</fullName>
        <ecNumber evidence="9">3.1.6.1</ecNumber>
    </submittedName>
</protein>
<feature type="compositionally biased region" description="Acidic residues" evidence="7">
    <location>
        <begin position="231"/>
        <end position="240"/>
    </location>
</feature>
<evidence type="ECO:0000256" key="5">
    <source>
        <dbReference type="ARBA" id="ARBA00022801"/>
    </source>
</evidence>
<keyword evidence="3" id="KW-0479">Metal-binding</keyword>
<evidence type="ECO:0000256" key="4">
    <source>
        <dbReference type="ARBA" id="ARBA00022729"/>
    </source>
</evidence>
<comment type="cofactor">
    <cofactor evidence="1">
        <name>Ca(2+)</name>
        <dbReference type="ChEBI" id="CHEBI:29108"/>
    </cofactor>
</comment>
<proteinExistence type="inferred from homology"/>
<dbReference type="AlphaFoldDB" id="A0A517SSD7"/>
<dbReference type="EC" id="3.1.6.1" evidence="9"/>
<organism evidence="9 10">
    <name type="scientific">Stieleria bergensis</name>
    <dbReference type="NCBI Taxonomy" id="2528025"/>
    <lineage>
        <taxon>Bacteria</taxon>
        <taxon>Pseudomonadati</taxon>
        <taxon>Planctomycetota</taxon>
        <taxon>Planctomycetia</taxon>
        <taxon>Pirellulales</taxon>
        <taxon>Pirellulaceae</taxon>
        <taxon>Stieleria</taxon>
    </lineage>
</organism>
<dbReference type="CDD" id="cd16030">
    <property type="entry name" value="iduronate-2-sulfatase"/>
    <property type="match status" value="1"/>
</dbReference>
<dbReference type="GO" id="GO:0004065">
    <property type="term" value="F:arylsulfatase activity"/>
    <property type="evidence" value="ECO:0007669"/>
    <property type="project" value="UniProtKB-EC"/>
</dbReference>
<dbReference type="GO" id="GO:0004423">
    <property type="term" value="F:iduronate-2-sulfatase activity"/>
    <property type="evidence" value="ECO:0007669"/>
    <property type="project" value="InterPro"/>
</dbReference>
<dbReference type="SUPFAM" id="SSF53649">
    <property type="entry name" value="Alkaline phosphatase-like"/>
    <property type="match status" value="1"/>
</dbReference>
<dbReference type="PANTHER" id="PTHR45953">
    <property type="entry name" value="IDURONATE 2-SULFATASE"/>
    <property type="match status" value="1"/>
</dbReference>
<dbReference type="PANTHER" id="PTHR45953:SF1">
    <property type="entry name" value="IDURONATE 2-SULFATASE"/>
    <property type="match status" value="1"/>
</dbReference>
<name>A0A517SSD7_9BACT</name>
<dbReference type="Pfam" id="PF00884">
    <property type="entry name" value="Sulfatase"/>
    <property type="match status" value="1"/>
</dbReference>
<evidence type="ECO:0000259" key="8">
    <source>
        <dbReference type="Pfam" id="PF00884"/>
    </source>
</evidence>
<feature type="region of interest" description="Disordered" evidence="7">
    <location>
        <begin position="216"/>
        <end position="240"/>
    </location>
</feature>